<evidence type="ECO:0000313" key="1">
    <source>
        <dbReference type="EMBL" id="MFC4360992.1"/>
    </source>
</evidence>
<proteinExistence type="predicted"/>
<protein>
    <submittedName>
        <fullName evidence="1">HEPN domain-containing protein</fullName>
    </submittedName>
</protein>
<dbReference type="EMBL" id="JBHSCX010000002">
    <property type="protein sequence ID" value="MFC4360992.1"/>
    <property type="molecule type" value="Genomic_DNA"/>
</dbReference>
<evidence type="ECO:0000313" key="2">
    <source>
        <dbReference type="Proteomes" id="UP001595840"/>
    </source>
</evidence>
<organism evidence="1 2">
    <name type="scientific">Simiduia curdlanivorans</name>
    <dbReference type="NCBI Taxonomy" id="1492769"/>
    <lineage>
        <taxon>Bacteria</taxon>
        <taxon>Pseudomonadati</taxon>
        <taxon>Pseudomonadota</taxon>
        <taxon>Gammaproteobacteria</taxon>
        <taxon>Cellvibrionales</taxon>
        <taxon>Cellvibrionaceae</taxon>
        <taxon>Simiduia</taxon>
    </lineage>
</organism>
<gene>
    <name evidence="1" type="ORF">ACFOX3_01690</name>
</gene>
<reference evidence="2" key="1">
    <citation type="journal article" date="2019" name="Int. J. Syst. Evol. Microbiol.">
        <title>The Global Catalogue of Microorganisms (GCM) 10K type strain sequencing project: providing services to taxonomists for standard genome sequencing and annotation.</title>
        <authorList>
            <consortium name="The Broad Institute Genomics Platform"/>
            <consortium name="The Broad Institute Genome Sequencing Center for Infectious Disease"/>
            <person name="Wu L."/>
            <person name="Ma J."/>
        </authorList>
    </citation>
    <scope>NUCLEOTIDE SEQUENCE [LARGE SCALE GENOMIC DNA]</scope>
    <source>
        <strain evidence="2">CECT 8570</strain>
    </source>
</reference>
<name>A0ABV8V1G2_9GAMM</name>
<accession>A0ABV8V1G2</accession>
<sequence>MKKIIHEKCITALKEKLIEALKSSRISSEEYLDIESYALISKLDNTLPTDATTKKLLATWISDTPFSDFVTSKIGELLSANSATNPHTHYDSQLLSDHPNFENINSVSEYIVNEFSDLPKKYILSFPLGISAGYLKDKKRIEISKDIYISTRHEDRQRNSYIGNHDRNKKTSIQIHVEGYSCFRITTNTDIVAQEKLKSILGLHIAHNSVYFLSLLREDTGHYYRNQLDNKKESFSTLPRGLAAALNSACFKQENICPDTFDPVSNKAEADHLENHLKLAFKENEHAKKIRLACAWLFNSGISTDGLLRFIQSTTVLEILYGDKEETDKVGISALIRNRLAYSISKSLPEREEIARLFKQIYSTRSKILHNGYSILDSEEQNIHSKLRDFTKRAIIAELNLLSPED</sequence>
<dbReference type="Proteomes" id="UP001595840">
    <property type="component" value="Unassembled WGS sequence"/>
</dbReference>
<keyword evidence="2" id="KW-1185">Reference proteome</keyword>
<dbReference type="RefSeq" id="WP_290262027.1">
    <property type="nucleotide sequence ID" value="NZ_JAUFQG010000004.1"/>
</dbReference>
<comment type="caution">
    <text evidence="1">The sequence shown here is derived from an EMBL/GenBank/DDBJ whole genome shotgun (WGS) entry which is preliminary data.</text>
</comment>